<dbReference type="RefSeq" id="XP_022651436.1">
    <property type="nucleotide sequence ID" value="XM_022795701.1"/>
</dbReference>
<sequence>MNSVWVFGYGSLIWRPGFDYETSMVGYVKGFERVFYQGNDKHRGSPQRLGRVATMLKNEYSVVWGRAFLVQLNSDRSRPGNCPLAYLDTRESKEGGYVTLTTAFYPRALHQAPFTARVYVALPSNPLYLGPKSYPEMAREIVQSQGECGPNVEYVLNIADFMREEVFGIDDEHLFMLEMHILIELANRAEEEQSFQAQLERKHSWCSKLAICNSLQGSRESLSEIASASGASSSKYGAIKGSSHGETSEDFVSNVAARKLRCVDI</sequence>
<evidence type="ECO:0000313" key="6">
    <source>
        <dbReference type="Proteomes" id="UP000594260"/>
    </source>
</evidence>
<dbReference type="OrthoDB" id="1933483at2759"/>
<dbReference type="EnsemblMetazoa" id="XM_022795720">
    <property type="protein sequence ID" value="XP_022651455"/>
    <property type="gene ID" value="LOC111246309"/>
</dbReference>
<protein>
    <recommendedName>
        <fullName evidence="2">glutathione-specific gamma-glutamylcyclotransferase</fullName>
        <ecNumber evidence="2">4.3.2.7</ecNumber>
    </recommendedName>
</protein>
<keyword evidence="6" id="KW-1185">Reference proteome</keyword>
<comment type="similarity">
    <text evidence="1">Belongs to the gamma-glutamylcyclotransferase family. ChaC subfamily.</text>
</comment>
<dbReference type="RefSeq" id="XP_022651417.1">
    <property type="nucleotide sequence ID" value="XM_022795682.1"/>
</dbReference>
<dbReference type="KEGG" id="vde:111246309"/>
<proteinExistence type="inferred from homology"/>
<dbReference type="InterPro" id="IPR036568">
    <property type="entry name" value="GGCT-like_sf"/>
</dbReference>
<name>A0A7M7JFS6_VARDE</name>
<dbReference type="EnsemblMetazoa" id="XM_022795701">
    <property type="protein sequence ID" value="XP_022651436"/>
    <property type="gene ID" value="LOC111246309"/>
</dbReference>
<dbReference type="PANTHER" id="PTHR12192:SF26">
    <property type="entry name" value="GLUTATHIONE-SPECIFIC GAMMA-GLUTAMYLCYCLOTRANSFERASE 1"/>
    <property type="match status" value="1"/>
</dbReference>
<comment type="catalytic activity">
    <reaction evidence="4">
        <text>glutathione = L-cysteinylglycine + 5-oxo-L-proline</text>
        <dbReference type="Rhea" id="RHEA:47724"/>
        <dbReference type="ChEBI" id="CHEBI:57925"/>
        <dbReference type="ChEBI" id="CHEBI:58402"/>
        <dbReference type="ChEBI" id="CHEBI:61694"/>
        <dbReference type="EC" id="4.3.2.7"/>
    </reaction>
</comment>
<evidence type="ECO:0000313" key="5">
    <source>
        <dbReference type="EnsemblMetazoa" id="XP_022651436"/>
    </source>
</evidence>
<dbReference type="RefSeq" id="XP_022651464.1">
    <property type="nucleotide sequence ID" value="XM_022795729.1"/>
</dbReference>
<evidence type="ECO:0000256" key="1">
    <source>
        <dbReference type="ARBA" id="ARBA00009662"/>
    </source>
</evidence>
<keyword evidence="3" id="KW-0456">Lyase</keyword>
<dbReference type="GO" id="GO:0005737">
    <property type="term" value="C:cytoplasm"/>
    <property type="evidence" value="ECO:0007669"/>
    <property type="project" value="TreeGrafter"/>
</dbReference>
<dbReference type="CDD" id="cd06661">
    <property type="entry name" value="GGCT_like"/>
    <property type="match status" value="1"/>
</dbReference>
<dbReference type="EnsemblMetazoa" id="XM_022795682">
    <property type="protein sequence ID" value="XP_022651417"/>
    <property type="gene ID" value="LOC111246309"/>
</dbReference>
<evidence type="ECO:0000256" key="3">
    <source>
        <dbReference type="ARBA" id="ARBA00023239"/>
    </source>
</evidence>
<dbReference type="AlphaFoldDB" id="A0A7M7JFS6"/>
<dbReference type="SUPFAM" id="SSF110857">
    <property type="entry name" value="Gamma-glutamyl cyclotransferase-like"/>
    <property type="match status" value="1"/>
</dbReference>
<dbReference type="EnsemblMetazoa" id="XM_022795740">
    <property type="protein sequence ID" value="XP_022651475"/>
    <property type="gene ID" value="LOC111246309"/>
</dbReference>
<dbReference type="RefSeq" id="XP_022651475.1">
    <property type="nucleotide sequence ID" value="XM_022795740.1"/>
</dbReference>
<dbReference type="PANTHER" id="PTHR12192">
    <property type="entry name" value="CATION TRANSPORT PROTEIN CHAC-RELATED"/>
    <property type="match status" value="1"/>
</dbReference>
<organism evidence="5 6">
    <name type="scientific">Varroa destructor</name>
    <name type="common">Honeybee mite</name>
    <dbReference type="NCBI Taxonomy" id="109461"/>
    <lineage>
        <taxon>Eukaryota</taxon>
        <taxon>Metazoa</taxon>
        <taxon>Ecdysozoa</taxon>
        <taxon>Arthropoda</taxon>
        <taxon>Chelicerata</taxon>
        <taxon>Arachnida</taxon>
        <taxon>Acari</taxon>
        <taxon>Parasitiformes</taxon>
        <taxon>Mesostigmata</taxon>
        <taxon>Gamasina</taxon>
        <taxon>Dermanyssoidea</taxon>
        <taxon>Varroidae</taxon>
        <taxon>Varroa</taxon>
    </lineage>
</organism>
<dbReference type="Pfam" id="PF04752">
    <property type="entry name" value="ChaC"/>
    <property type="match status" value="1"/>
</dbReference>
<reference evidence="5" key="1">
    <citation type="submission" date="2021-01" db="UniProtKB">
        <authorList>
            <consortium name="EnsemblMetazoa"/>
        </authorList>
    </citation>
    <scope>IDENTIFICATION</scope>
</reference>
<dbReference type="EnsemblMetazoa" id="XM_022795729">
    <property type="protein sequence ID" value="XP_022651464"/>
    <property type="gene ID" value="LOC111246309"/>
</dbReference>
<dbReference type="EnsemblMetazoa" id="XM_022795692">
    <property type="protein sequence ID" value="XP_022651427"/>
    <property type="gene ID" value="LOC111246309"/>
</dbReference>
<dbReference type="RefSeq" id="XP_022651445.1">
    <property type="nucleotide sequence ID" value="XM_022795710.1"/>
</dbReference>
<evidence type="ECO:0000256" key="4">
    <source>
        <dbReference type="ARBA" id="ARBA00048073"/>
    </source>
</evidence>
<dbReference type="FunCoup" id="A0A7M7JFS6">
    <property type="interactions" value="90"/>
</dbReference>
<dbReference type="GeneID" id="111246309"/>
<evidence type="ECO:0000256" key="2">
    <source>
        <dbReference type="ARBA" id="ARBA00012344"/>
    </source>
</evidence>
<dbReference type="RefSeq" id="XP_022651455.1">
    <property type="nucleotide sequence ID" value="XM_022795720.1"/>
</dbReference>
<dbReference type="GO" id="GO:0006751">
    <property type="term" value="P:glutathione catabolic process"/>
    <property type="evidence" value="ECO:0007669"/>
    <property type="project" value="InterPro"/>
</dbReference>
<dbReference type="Proteomes" id="UP000594260">
    <property type="component" value="Unplaced"/>
</dbReference>
<dbReference type="GO" id="GO:0061928">
    <property type="term" value="F:glutathione specific gamma-glutamylcyclotransferase activity"/>
    <property type="evidence" value="ECO:0007669"/>
    <property type="project" value="UniProtKB-EC"/>
</dbReference>
<dbReference type="Gene3D" id="3.10.490.10">
    <property type="entry name" value="Gamma-glutamyl cyclotransferase-like"/>
    <property type="match status" value="1"/>
</dbReference>
<dbReference type="EnsemblMetazoa" id="XM_022795710">
    <property type="protein sequence ID" value="XP_022651445"/>
    <property type="gene ID" value="LOC111246309"/>
</dbReference>
<dbReference type="InterPro" id="IPR006840">
    <property type="entry name" value="ChaC"/>
</dbReference>
<dbReference type="InParanoid" id="A0A7M7JFS6"/>
<dbReference type="InterPro" id="IPR013024">
    <property type="entry name" value="GGCT-like"/>
</dbReference>
<accession>A0A7M7JFS6</accession>
<dbReference type="EC" id="4.3.2.7" evidence="2"/>
<dbReference type="OMA" id="INIFREC"/>
<dbReference type="RefSeq" id="XP_022651427.1">
    <property type="nucleotide sequence ID" value="XM_022795692.1"/>
</dbReference>